<reference evidence="1 3" key="1">
    <citation type="submission" date="2024-02" db="EMBL/GenBank/DDBJ databases">
        <authorList>
            <person name="Vignale AGUSTIN F."/>
            <person name="Sosa J E."/>
            <person name="Modenutti C."/>
        </authorList>
    </citation>
    <scope>NUCLEOTIDE SEQUENCE [LARGE SCALE GENOMIC DNA]</scope>
</reference>
<name>A0ABC8RP88_9AQUA</name>
<dbReference type="EMBL" id="CAUOFW020001480">
    <property type="protein sequence ID" value="CAK9145380.1"/>
    <property type="molecule type" value="Genomic_DNA"/>
</dbReference>
<evidence type="ECO:0000313" key="1">
    <source>
        <dbReference type="EMBL" id="CAK9145380.1"/>
    </source>
</evidence>
<keyword evidence="3" id="KW-1185">Reference proteome</keyword>
<dbReference type="Proteomes" id="UP001642360">
    <property type="component" value="Unassembled WGS sequence"/>
</dbReference>
<comment type="caution">
    <text evidence="1">The sequence shown here is derived from an EMBL/GenBank/DDBJ whole genome shotgun (WGS) entry which is preliminary data.</text>
</comment>
<evidence type="ECO:0000313" key="3">
    <source>
        <dbReference type="Proteomes" id="UP001642360"/>
    </source>
</evidence>
<evidence type="ECO:0000313" key="2">
    <source>
        <dbReference type="EMBL" id="CAK9170942.1"/>
    </source>
</evidence>
<accession>A0ABC8RP88</accession>
<protein>
    <submittedName>
        <fullName evidence="1">Uncharacterized protein</fullName>
    </submittedName>
</protein>
<proteinExistence type="predicted"/>
<dbReference type="AlphaFoldDB" id="A0ABC8RP88"/>
<dbReference type="EMBL" id="CAUOFW020005614">
    <property type="protein sequence ID" value="CAK9170942.1"/>
    <property type="molecule type" value="Genomic_DNA"/>
</dbReference>
<organism evidence="1 3">
    <name type="scientific">Ilex paraguariensis</name>
    <name type="common">yerba mate</name>
    <dbReference type="NCBI Taxonomy" id="185542"/>
    <lineage>
        <taxon>Eukaryota</taxon>
        <taxon>Viridiplantae</taxon>
        <taxon>Streptophyta</taxon>
        <taxon>Embryophyta</taxon>
        <taxon>Tracheophyta</taxon>
        <taxon>Spermatophyta</taxon>
        <taxon>Magnoliopsida</taxon>
        <taxon>eudicotyledons</taxon>
        <taxon>Gunneridae</taxon>
        <taxon>Pentapetalae</taxon>
        <taxon>asterids</taxon>
        <taxon>campanulids</taxon>
        <taxon>Aquifoliales</taxon>
        <taxon>Aquifoliaceae</taxon>
        <taxon>Ilex</taxon>
    </lineage>
</organism>
<sequence length="102" mass="10974">MQAVVDVAAEDARMYQVPNSVPTPETVAPTPTSWDDSALPPVDTASASALTSVFHVTMVNLLLFLPTQYLILNIDYFFANIDELFGDLGGDICSEVTGPPRT</sequence>
<gene>
    <name evidence="1" type="ORF">ILEXP_LOCUS13189</name>
    <name evidence="2" type="ORF">ILEXP_LOCUS40465</name>
</gene>